<feature type="domain" description="Mediator of RNA polymerase II transcription subunit 25 von Willebrand factor type A" evidence="3">
    <location>
        <begin position="372"/>
        <end position="553"/>
    </location>
</feature>
<protein>
    <recommendedName>
        <fullName evidence="3">Mediator of RNA polymerase II transcription subunit 25 von Willebrand factor type A domain-containing protein</fullName>
    </recommendedName>
</protein>
<organism evidence="4 6">
    <name type="scientific">Volvox reticuliferus</name>
    <dbReference type="NCBI Taxonomy" id="1737510"/>
    <lineage>
        <taxon>Eukaryota</taxon>
        <taxon>Viridiplantae</taxon>
        <taxon>Chlorophyta</taxon>
        <taxon>core chlorophytes</taxon>
        <taxon>Chlorophyceae</taxon>
        <taxon>CS clade</taxon>
        <taxon>Chlamydomonadales</taxon>
        <taxon>Volvocaceae</taxon>
        <taxon>Volvox</taxon>
    </lineage>
</organism>
<dbReference type="InterPro" id="IPR051947">
    <property type="entry name" value="Sentrin-specific_protease"/>
</dbReference>
<sequence length="1152" mass="123984">MDQQTYLQQQQQPYQQYQTYQQHTSTQQYHQQPTPPQQHYASPQQHYTPPHSHLTPPQQPAPLLNHGQAQQQILQQHPQHQQHAAYLQQGVLQGNGLPHHMQTLQQQAIQQQVMQQQVMQLPGSGTGSGVGLGVGPGMSQMAQMQQIPAQPPSHQQQLGLQSHQQQLQQQAQMQQQLQQQQQQQLQQQQQQQLQQQQQQQLQQQQQQQLQQQQQQQLQQQQQQLQQQQQQLQQQQQQQMMLAQQGQQTPQMQVPLSSTQPAGPVQQQPVHQQHLQQHAQQQQQPQAQPQQQQQTQQQQQQAHPHSLHVQINSNSAQGISALPASSAVPNANVQAPPGSTQPQQAPGNTPSAAAVGGNSAANAVTAASSSPSCSRVVFMIEATASMLQYWHNLRTLYVELLLRYIDKGTFGRVELAVVLVGVSDGTSDQPVDGTMWTSSVSEIRSTLDAIQFAGGGFGPIALAQALAQVIYLQTLPSSMPVSAPLPGGGSAPAPADPVVPCYCLLLVYSPPDQLPVYVPGLNNPSATRPGAAHMHTFNSLARCVRQAYNLHLSIAFVHKGDSLVRSTARDYMMALLADHLGVMPNRDQPAQQLEAIKVTFPTHKEYLGLISPAWTYGTMAFKRELESAKTRYHAHQLTLQRQAQAQAQANAQVAQAKPAPAQASVSPFANGETVAAPDGGAAAHARPHGAASMAAAAQPQPGVPAGGPMYSAQAGTDGNVAALNQQQPQQQLHHPTPTQQPQVHQAPPQQPPVHPTHVSQAGVIGQYGQGATPGAAAAYNVGSTPGQAAPNAASPTPYYHSSPQYAAAAVAAAAAAAAAGNRAGAAQAQAGMLQQLAQAQAAAAAVAAKMAGQGLPQNIQKATPQVQAPRPAVSPLGAYPGAVAGTQGQPVPGTVYEAQQQQQHAQQTQPMQQQQPQQVYGTPSQQQQQQQQHAQQPQHHHLQQPQQQPQAQPQHQTQHPHQPQQQQGAVAAVATQQAAAAPATAAKVACFIVAVPMQWAQRLGFTHQEGYQYPIFQVQLNREGGITLATHAGGGQPAAQAAMLDALFEGFTKSQYVSMVRTVTSEELNAMSRAMVAEVRLEVLMVTEYAESVSVFNQIVQEARRTSGVALEIEVMGLQAFQLFIWPVALGKSLAGNSSDSKEPILGWIIRKA</sequence>
<dbReference type="GO" id="GO:0005634">
    <property type="term" value="C:nucleus"/>
    <property type="evidence" value="ECO:0007669"/>
    <property type="project" value="TreeGrafter"/>
</dbReference>
<dbReference type="GO" id="GO:0005737">
    <property type="term" value="C:cytoplasm"/>
    <property type="evidence" value="ECO:0007669"/>
    <property type="project" value="TreeGrafter"/>
</dbReference>
<dbReference type="PANTHER" id="PTHR46896:SF3">
    <property type="entry name" value="FI06413P-RELATED"/>
    <property type="match status" value="1"/>
</dbReference>
<keyword evidence="1" id="KW-0833">Ubl conjugation pathway</keyword>
<feature type="compositionally biased region" description="Low complexity" evidence="2">
    <location>
        <begin position="897"/>
        <end position="969"/>
    </location>
</feature>
<reference evidence="4" key="1">
    <citation type="journal article" date="2021" name="Proc. Natl. Acad. Sci. U.S.A.">
        <title>Three genomes in the algal genus Volvox reveal the fate of a haploid sex-determining region after a transition to homothallism.</title>
        <authorList>
            <person name="Yamamoto K."/>
            <person name="Hamaji T."/>
            <person name="Kawai-Toyooka H."/>
            <person name="Matsuzaki R."/>
            <person name="Takahashi F."/>
            <person name="Nishimura Y."/>
            <person name="Kawachi M."/>
            <person name="Noguchi H."/>
            <person name="Minakuchi Y."/>
            <person name="Umen J.G."/>
            <person name="Toyoda A."/>
            <person name="Nozaki H."/>
        </authorList>
    </citation>
    <scope>NUCLEOTIDE SEQUENCE</scope>
    <source>
        <strain evidence="5">NIES-3785</strain>
        <strain evidence="4">NIES-3786</strain>
    </source>
</reference>
<dbReference type="OrthoDB" id="7690434at2759"/>
<feature type="region of interest" description="Disordered" evidence="2">
    <location>
        <begin position="1"/>
        <end position="82"/>
    </location>
</feature>
<feature type="compositionally biased region" description="Gly residues" evidence="2">
    <location>
        <begin position="124"/>
        <end position="136"/>
    </location>
</feature>
<feature type="region of interest" description="Disordered" evidence="2">
    <location>
        <begin position="245"/>
        <end position="306"/>
    </location>
</feature>
<dbReference type="InterPro" id="IPR021419">
    <property type="entry name" value="Mediator_Med25_VWA"/>
</dbReference>
<evidence type="ECO:0000259" key="3">
    <source>
        <dbReference type="Pfam" id="PF11265"/>
    </source>
</evidence>
<feature type="region of interest" description="Disordered" evidence="2">
    <location>
        <begin position="669"/>
        <end position="757"/>
    </location>
</feature>
<feature type="compositionally biased region" description="Low complexity" evidence="2">
    <location>
        <begin position="674"/>
        <end position="699"/>
    </location>
</feature>
<dbReference type="EMBL" id="BNCP01000001">
    <property type="protein sequence ID" value="GIL69456.1"/>
    <property type="molecule type" value="Genomic_DNA"/>
</dbReference>
<evidence type="ECO:0000256" key="2">
    <source>
        <dbReference type="SAM" id="MobiDB-lite"/>
    </source>
</evidence>
<evidence type="ECO:0000313" key="4">
    <source>
        <dbReference type="EMBL" id="GIL69456.1"/>
    </source>
</evidence>
<gene>
    <name evidence="4" type="ORF">Vretifemale_365</name>
    <name evidence="5" type="ORF">Vretimale_13567</name>
</gene>
<feature type="compositionally biased region" description="Polar residues" evidence="2">
    <location>
        <begin position="248"/>
        <end position="258"/>
    </location>
</feature>
<proteinExistence type="predicted"/>
<dbReference type="AlphaFoldDB" id="A0A8J4BVT1"/>
<evidence type="ECO:0000256" key="1">
    <source>
        <dbReference type="ARBA" id="ARBA00022786"/>
    </source>
</evidence>
<feature type="compositionally biased region" description="Low complexity" evidence="2">
    <location>
        <begin position="724"/>
        <end position="746"/>
    </location>
</feature>
<dbReference type="Proteomes" id="UP000722791">
    <property type="component" value="Unassembled WGS sequence"/>
</dbReference>
<feature type="compositionally biased region" description="Polar residues" evidence="2">
    <location>
        <begin position="327"/>
        <end position="348"/>
    </location>
</feature>
<feature type="compositionally biased region" description="Low complexity" evidence="2">
    <location>
        <begin position="259"/>
        <end position="303"/>
    </location>
</feature>
<comment type="caution">
    <text evidence="4">The sequence shown here is derived from an EMBL/GenBank/DDBJ whole genome shotgun (WGS) entry which is preliminary data.</text>
</comment>
<feature type="compositionally biased region" description="Low complexity" evidence="2">
    <location>
        <begin position="68"/>
        <end position="82"/>
    </location>
</feature>
<dbReference type="Pfam" id="PF11265">
    <property type="entry name" value="Med25_VWA"/>
    <property type="match status" value="1"/>
</dbReference>
<evidence type="ECO:0000313" key="6">
    <source>
        <dbReference type="Proteomes" id="UP000747110"/>
    </source>
</evidence>
<feature type="region of interest" description="Disordered" evidence="2">
    <location>
        <begin position="860"/>
        <end position="969"/>
    </location>
</feature>
<name>A0A8J4BVT1_9CHLO</name>
<feature type="region of interest" description="Disordered" evidence="2">
    <location>
        <begin position="121"/>
        <end position="163"/>
    </location>
</feature>
<dbReference type="GO" id="GO:0016926">
    <property type="term" value="P:protein desumoylation"/>
    <property type="evidence" value="ECO:0007669"/>
    <property type="project" value="TreeGrafter"/>
</dbReference>
<dbReference type="GO" id="GO:0070139">
    <property type="term" value="F:SUMO-specific endopeptidase activity"/>
    <property type="evidence" value="ECO:0007669"/>
    <property type="project" value="TreeGrafter"/>
</dbReference>
<feature type="compositionally biased region" description="Low complexity" evidence="2">
    <location>
        <begin position="1"/>
        <end position="40"/>
    </location>
</feature>
<dbReference type="EMBL" id="BNCQ01000032">
    <property type="protein sequence ID" value="GIM09753.1"/>
    <property type="molecule type" value="Genomic_DNA"/>
</dbReference>
<keyword evidence="6" id="KW-1185">Reference proteome</keyword>
<evidence type="ECO:0000313" key="5">
    <source>
        <dbReference type="EMBL" id="GIM09753.1"/>
    </source>
</evidence>
<accession>A0A8J4BVT1</accession>
<dbReference type="PANTHER" id="PTHR46896">
    <property type="entry name" value="SENTRIN-SPECIFIC PROTEASE"/>
    <property type="match status" value="1"/>
</dbReference>
<dbReference type="Proteomes" id="UP000747110">
    <property type="component" value="Unassembled WGS sequence"/>
</dbReference>
<feature type="compositionally biased region" description="Low complexity" evidence="2">
    <location>
        <begin position="137"/>
        <end position="163"/>
    </location>
</feature>
<feature type="region of interest" description="Disordered" evidence="2">
    <location>
        <begin position="327"/>
        <end position="355"/>
    </location>
</feature>